<comment type="caution">
    <text evidence="3">The sequence shown here is derived from an EMBL/GenBank/DDBJ whole genome shotgun (WGS) entry which is preliminary data.</text>
</comment>
<feature type="region of interest" description="Disordered" evidence="2">
    <location>
        <begin position="259"/>
        <end position="565"/>
    </location>
</feature>
<evidence type="ECO:0000313" key="3">
    <source>
        <dbReference type="EMBL" id="CAF1254880.1"/>
    </source>
</evidence>
<feature type="compositionally biased region" description="Basic residues" evidence="2">
    <location>
        <begin position="295"/>
        <end position="304"/>
    </location>
</feature>
<dbReference type="EMBL" id="CAJNOQ010010552">
    <property type="protein sequence ID" value="CAF1254880.1"/>
    <property type="molecule type" value="Genomic_DNA"/>
</dbReference>
<feature type="compositionally biased region" description="Low complexity" evidence="2">
    <location>
        <begin position="544"/>
        <end position="565"/>
    </location>
</feature>
<organism evidence="3 5">
    <name type="scientific">Didymodactylos carnosus</name>
    <dbReference type="NCBI Taxonomy" id="1234261"/>
    <lineage>
        <taxon>Eukaryota</taxon>
        <taxon>Metazoa</taxon>
        <taxon>Spiralia</taxon>
        <taxon>Gnathifera</taxon>
        <taxon>Rotifera</taxon>
        <taxon>Eurotatoria</taxon>
        <taxon>Bdelloidea</taxon>
        <taxon>Philodinida</taxon>
        <taxon>Philodinidae</taxon>
        <taxon>Didymodactylos</taxon>
    </lineage>
</organism>
<feature type="non-terminal residue" evidence="3">
    <location>
        <position position="1"/>
    </location>
</feature>
<evidence type="ECO:0000313" key="4">
    <source>
        <dbReference type="EMBL" id="CAF4026424.1"/>
    </source>
</evidence>
<reference evidence="3" key="1">
    <citation type="submission" date="2021-02" db="EMBL/GenBank/DDBJ databases">
        <authorList>
            <person name="Nowell W R."/>
        </authorList>
    </citation>
    <scope>NUCLEOTIDE SEQUENCE</scope>
</reference>
<feature type="compositionally biased region" description="Basic and acidic residues" evidence="2">
    <location>
        <begin position="263"/>
        <end position="294"/>
    </location>
</feature>
<evidence type="ECO:0000313" key="5">
    <source>
        <dbReference type="Proteomes" id="UP000663829"/>
    </source>
</evidence>
<dbReference type="AlphaFoldDB" id="A0A815AAQ5"/>
<evidence type="ECO:0000256" key="1">
    <source>
        <dbReference type="SAM" id="Coils"/>
    </source>
</evidence>
<name>A0A815AAQ5_9BILA</name>
<feature type="compositionally biased region" description="Polar residues" evidence="2">
    <location>
        <begin position="530"/>
        <end position="542"/>
    </location>
</feature>
<protein>
    <recommendedName>
        <fullName evidence="6">DDE Tnp4 domain-containing protein</fullName>
    </recommendedName>
</protein>
<accession>A0A815AAQ5</accession>
<keyword evidence="5" id="KW-1185">Reference proteome</keyword>
<keyword evidence="1" id="KW-0175">Coiled coil</keyword>
<evidence type="ECO:0008006" key="6">
    <source>
        <dbReference type="Google" id="ProtNLM"/>
    </source>
</evidence>
<sequence length="565" mass="65162">MLVYPKLELCSASTIILSQKCIEMIKLFQKLKQEIRNKEKKLNDLKDRSPLNFDDHEEPMIKLRLDSACSALTQYFVPKQLGFGHVTRTDGIQNHTRPLAQQLQADDDPTKAIIILDGTIHKGKPFVKPMMIVFSDGYIIAVLGPFFADGKNNDSEITKYLLYNNVQGLQDWMQPGDVVVVDRGFRDCLIDLQKFGYETKMPLFMEKDQTQYTTDEANKTRLTSKLAYNQGGDYHLKHSKTQNVDDEDSHTKQAKLNALYEDSTGKKHELNEENRDHALQKHKEADSELEEKRNKYSGHPHRYAGKGSDSDSSDSNGYGSESRDDKYNRHPHRYAGKGSDSNGYGSESRDDKYNRHPHKHAGKGSDSNDYGNEHRDERVKRGAPEHGYHDSSGYGRSNFGQYAEKKHDSYPESHPGYPAYEHHKKSNYGGHDNWNKKEVHEKKSAQEHKHHKESEDEALKYSRRHGEYAPRKSEHKPYPEKKESYNSKPRKSYKPTTESPTTQKPYQSTTQKPYQPTTQKSYQSTTQKPYQSTTQKPYQPTTEKPYQPTTQKPYQPTTQKPYQPT</sequence>
<proteinExistence type="predicted"/>
<feature type="compositionally biased region" description="Basic and acidic residues" evidence="2">
    <location>
        <begin position="433"/>
        <end position="485"/>
    </location>
</feature>
<feature type="coiled-coil region" evidence="1">
    <location>
        <begin position="21"/>
        <end position="48"/>
    </location>
</feature>
<gene>
    <name evidence="3" type="ORF">GPM918_LOCUS26314</name>
    <name evidence="4" type="ORF">SRO942_LOCUS26435</name>
</gene>
<dbReference type="Proteomes" id="UP000681722">
    <property type="component" value="Unassembled WGS sequence"/>
</dbReference>
<evidence type="ECO:0000256" key="2">
    <source>
        <dbReference type="SAM" id="MobiDB-lite"/>
    </source>
</evidence>
<dbReference type="OrthoDB" id="10049726at2759"/>
<dbReference type="EMBL" id="CAJOBC010016105">
    <property type="protein sequence ID" value="CAF4026424.1"/>
    <property type="molecule type" value="Genomic_DNA"/>
</dbReference>
<feature type="compositionally biased region" description="Polar residues" evidence="2">
    <location>
        <begin position="494"/>
        <end position="505"/>
    </location>
</feature>
<feature type="compositionally biased region" description="Low complexity" evidence="2">
    <location>
        <begin position="506"/>
        <end position="529"/>
    </location>
</feature>
<dbReference type="Proteomes" id="UP000663829">
    <property type="component" value="Unassembled WGS sequence"/>
</dbReference>
<feature type="compositionally biased region" description="Basic and acidic residues" evidence="2">
    <location>
        <begin position="371"/>
        <end position="389"/>
    </location>
</feature>